<evidence type="ECO:0000256" key="3">
    <source>
        <dbReference type="ARBA" id="ARBA00006171"/>
    </source>
</evidence>
<dbReference type="PANTHER" id="PTHR43434:SF1">
    <property type="entry name" value="PHOSPHOGLYCOLATE PHOSPHATASE"/>
    <property type="match status" value="1"/>
</dbReference>
<dbReference type="Gene3D" id="1.10.150.240">
    <property type="entry name" value="Putative phosphatase, domain 2"/>
    <property type="match status" value="1"/>
</dbReference>
<protein>
    <recommendedName>
        <fullName evidence="4">phosphoglycolate phosphatase</fullName>
        <ecNumber evidence="4">3.1.3.18</ecNumber>
    </recommendedName>
</protein>
<gene>
    <name evidence="5" type="ORF">dsat_0929</name>
</gene>
<proteinExistence type="inferred from homology"/>
<dbReference type="Proteomes" id="UP000014975">
    <property type="component" value="Unassembled WGS sequence"/>
</dbReference>
<dbReference type="EMBL" id="ATHI01000028">
    <property type="protein sequence ID" value="EPR31605.1"/>
    <property type="molecule type" value="Genomic_DNA"/>
</dbReference>
<dbReference type="SUPFAM" id="SSF56784">
    <property type="entry name" value="HAD-like"/>
    <property type="match status" value="1"/>
</dbReference>
<dbReference type="InterPro" id="IPR041492">
    <property type="entry name" value="HAD_2"/>
</dbReference>
<dbReference type="InterPro" id="IPR023198">
    <property type="entry name" value="PGP-like_dom2"/>
</dbReference>
<dbReference type="RefSeq" id="WP_020887626.1">
    <property type="nucleotide sequence ID" value="NZ_ATHI01000028.1"/>
</dbReference>
<dbReference type="GO" id="GO:0008967">
    <property type="term" value="F:phosphoglycolate phosphatase activity"/>
    <property type="evidence" value="ECO:0007669"/>
    <property type="project" value="UniProtKB-EC"/>
</dbReference>
<dbReference type="PRINTS" id="PR00413">
    <property type="entry name" value="HADHALOGNASE"/>
</dbReference>
<dbReference type="EC" id="3.1.3.18" evidence="4"/>
<dbReference type="AlphaFoldDB" id="S7T526"/>
<evidence type="ECO:0000313" key="6">
    <source>
        <dbReference type="Proteomes" id="UP000014975"/>
    </source>
</evidence>
<dbReference type="Pfam" id="PF13419">
    <property type="entry name" value="HAD_2"/>
    <property type="match status" value="1"/>
</dbReference>
<dbReference type="InterPro" id="IPR023214">
    <property type="entry name" value="HAD_sf"/>
</dbReference>
<sequence>MTFCFSPLAEFRPAVLKGLIFDCDGVMLDSRQANVSYYNVYRAALGLGPMSVEEEDYVHAHAVHDSLRRITPPELAHRIQEVRAGLDYRQVLPSLVMEPGLIELLGWCKSVGLRLAVNTNRTTTMHWVIDYFGLRGFFMPVVTAGDVTNPKPHPESLNKVLNTWGLPPHEVAFIGDTWVDERTAQAAGVPFWAYKNENLCADLHVGGFWDLLACLRRRFNRAQVARTGNRQGK</sequence>
<dbReference type="PATRIC" id="fig|1121439.3.peg.2297"/>
<comment type="pathway">
    <text evidence="2">Organic acid metabolism; glycolate biosynthesis; glycolate from 2-phosphoglycolate: step 1/1.</text>
</comment>
<dbReference type="InterPro" id="IPR006439">
    <property type="entry name" value="HAD-SF_hydro_IA"/>
</dbReference>
<dbReference type="OrthoDB" id="9793014at2"/>
<accession>S7T526</accession>
<dbReference type="SFLD" id="SFLDG01129">
    <property type="entry name" value="C1.5:_HAD__Beta-PGM__Phosphata"/>
    <property type="match status" value="1"/>
</dbReference>
<evidence type="ECO:0000313" key="5">
    <source>
        <dbReference type="EMBL" id="EPR31605.1"/>
    </source>
</evidence>
<reference evidence="5 6" key="1">
    <citation type="journal article" date="2013" name="Genome Announc.">
        <title>Draft genome sequences for three mercury-methylating, sulfate-reducing bacteria.</title>
        <authorList>
            <person name="Brown S.D."/>
            <person name="Hurt R.A.Jr."/>
            <person name="Gilmour C.C."/>
            <person name="Elias D.A."/>
        </authorList>
    </citation>
    <scope>NUCLEOTIDE SEQUENCE [LARGE SCALE GENOMIC DNA]</scope>
    <source>
        <strain evidence="5 6">DSM 16529</strain>
    </source>
</reference>
<dbReference type="SFLD" id="SFLDS00003">
    <property type="entry name" value="Haloacid_Dehalogenase"/>
    <property type="match status" value="1"/>
</dbReference>
<comment type="catalytic activity">
    <reaction evidence="1">
        <text>2-phosphoglycolate + H2O = glycolate + phosphate</text>
        <dbReference type="Rhea" id="RHEA:14369"/>
        <dbReference type="ChEBI" id="CHEBI:15377"/>
        <dbReference type="ChEBI" id="CHEBI:29805"/>
        <dbReference type="ChEBI" id="CHEBI:43474"/>
        <dbReference type="ChEBI" id="CHEBI:58033"/>
        <dbReference type="EC" id="3.1.3.18"/>
    </reaction>
</comment>
<dbReference type="eggNOG" id="COG0546">
    <property type="taxonomic scope" value="Bacteria"/>
</dbReference>
<dbReference type="GO" id="GO:0006281">
    <property type="term" value="P:DNA repair"/>
    <property type="evidence" value="ECO:0007669"/>
    <property type="project" value="TreeGrafter"/>
</dbReference>
<organism evidence="5 6">
    <name type="scientific">Alkalidesulfovibrio alkalitolerans DSM 16529</name>
    <dbReference type="NCBI Taxonomy" id="1121439"/>
    <lineage>
        <taxon>Bacteria</taxon>
        <taxon>Pseudomonadati</taxon>
        <taxon>Thermodesulfobacteriota</taxon>
        <taxon>Desulfovibrionia</taxon>
        <taxon>Desulfovibrionales</taxon>
        <taxon>Desulfovibrionaceae</taxon>
        <taxon>Alkalidesulfovibrio</taxon>
    </lineage>
</organism>
<keyword evidence="5" id="KW-0378">Hydrolase</keyword>
<dbReference type="InterPro" id="IPR036412">
    <property type="entry name" value="HAD-like_sf"/>
</dbReference>
<name>S7T526_9BACT</name>
<dbReference type="PANTHER" id="PTHR43434">
    <property type="entry name" value="PHOSPHOGLYCOLATE PHOSPHATASE"/>
    <property type="match status" value="1"/>
</dbReference>
<comment type="caution">
    <text evidence="5">The sequence shown here is derived from an EMBL/GenBank/DDBJ whole genome shotgun (WGS) entry which is preliminary data.</text>
</comment>
<evidence type="ECO:0000256" key="1">
    <source>
        <dbReference type="ARBA" id="ARBA00000830"/>
    </source>
</evidence>
<keyword evidence="6" id="KW-1185">Reference proteome</keyword>
<dbReference type="GO" id="GO:0005829">
    <property type="term" value="C:cytosol"/>
    <property type="evidence" value="ECO:0007669"/>
    <property type="project" value="TreeGrafter"/>
</dbReference>
<dbReference type="InterPro" id="IPR050155">
    <property type="entry name" value="HAD-like_hydrolase_sf"/>
</dbReference>
<evidence type="ECO:0000256" key="2">
    <source>
        <dbReference type="ARBA" id="ARBA00004818"/>
    </source>
</evidence>
<dbReference type="Gene3D" id="3.40.50.1000">
    <property type="entry name" value="HAD superfamily/HAD-like"/>
    <property type="match status" value="1"/>
</dbReference>
<dbReference type="STRING" id="1121439.dsat_0929"/>
<comment type="similarity">
    <text evidence="3">Belongs to the HAD-like hydrolase superfamily. CbbY/CbbZ/Gph/YieH family.</text>
</comment>
<evidence type="ECO:0000256" key="4">
    <source>
        <dbReference type="ARBA" id="ARBA00013078"/>
    </source>
</evidence>